<organism evidence="3 4">
    <name type="scientific">Bacteroides salyersiae CL02T12C01</name>
    <dbReference type="NCBI Taxonomy" id="997887"/>
    <lineage>
        <taxon>Bacteria</taxon>
        <taxon>Pseudomonadati</taxon>
        <taxon>Bacteroidota</taxon>
        <taxon>Bacteroidia</taxon>
        <taxon>Bacteroidales</taxon>
        <taxon>Bacteroidaceae</taxon>
        <taxon>Bacteroides</taxon>
    </lineage>
</organism>
<dbReference type="PANTHER" id="PTHR46401">
    <property type="entry name" value="GLYCOSYLTRANSFERASE WBBK-RELATED"/>
    <property type="match status" value="1"/>
</dbReference>
<dbReference type="Pfam" id="PF13439">
    <property type="entry name" value="Glyco_transf_4"/>
    <property type="match status" value="1"/>
</dbReference>
<dbReference type="Proteomes" id="UP000005150">
    <property type="component" value="Unassembled WGS sequence"/>
</dbReference>
<reference evidence="3 4" key="1">
    <citation type="submission" date="2012-02" db="EMBL/GenBank/DDBJ databases">
        <title>The Genome Sequence of Bacteroides salyersiae CL02T12C01.</title>
        <authorList>
            <consortium name="The Broad Institute Genome Sequencing Platform"/>
            <person name="Earl A."/>
            <person name="Ward D."/>
            <person name="Feldgarden M."/>
            <person name="Gevers D."/>
            <person name="Zitomersky N.L."/>
            <person name="Coyne M.J."/>
            <person name="Comstock L.E."/>
            <person name="Young S.K."/>
            <person name="Zeng Q."/>
            <person name="Gargeya S."/>
            <person name="Fitzgerald M."/>
            <person name="Haas B."/>
            <person name="Abouelleil A."/>
            <person name="Alvarado L."/>
            <person name="Arachchi H.M."/>
            <person name="Berlin A."/>
            <person name="Chapman S.B."/>
            <person name="Gearin G."/>
            <person name="Goldberg J."/>
            <person name="Griggs A."/>
            <person name="Gujja S."/>
            <person name="Hansen M."/>
            <person name="Heiman D."/>
            <person name="Howarth C."/>
            <person name="Larimer J."/>
            <person name="Lui A."/>
            <person name="MacDonald P.J.P."/>
            <person name="McCowen C."/>
            <person name="Montmayeur A."/>
            <person name="Murphy C."/>
            <person name="Neiman D."/>
            <person name="Pearson M."/>
            <person name="Priest M."/>
            <person name="Roberts A."/>
            <person name="Saif S."/>
            <person name="Shea T."/>
            <person name="Sisk P."/>
            <person name="Stolte C."/>
            <person name="Sykes S."/>
            <person name="Wortman J."/>
            <person name="Nusbaum C."/>
            <person name="Birren B."/>
        </authorList>
    </citation>
    <scope>NUCLEOTIDE SEQUENCE [LARGE SCALE GENOMIC DNA]</scope>
    <source>
        <strain evidence="3 4">CL02T12C01</strain>
    </source>
</reference>
<dbReference type="EMBL" id="AGXV01000003">
    <property type="protein sequence ID" value="EIY71016.1"/>
    <property type="molecule type" value="Genomic_DNA"/>
</dbReference>
<keyword evidence="4" id="KW-1185">Reference proteome</keyword>
<dbReference type="Gene3D" id="3.40.50.2000">
    <property type="entry name" value="Glycogen Phosphorylase B"/>
    <property type="match status" value="2"/>
</dbReference>
<dbReference type="Pfam" id="PF13692">
    <property type="entry name" value="Glyco_trans_1_4"/>
    <property type="match status" value="1"/>
</dbReference>
<dbReference type="HOGENOM" id="CLU_009583_28_3_10"/>
<dbReference type="SUPFAM" id="SSF53756">
    <property type="entry name" value="UDP-Glycosyltransferase/glycogen phosphorylase"/>
    <property type="match status" value="1"/>
</dbReference>
<comment type="caution">
    <text evidence="3">The sequence shown here is derived from an EMBL/GenBank/DDBJ whole genome shotgun (WGS) entry which is preliminary data.</text>
</comment>
<feature type="domain" description="Glycosyltransferase subfamily 4-like N-terminal" evidence="2">
    <location>
        <begin position="61"/>
        <end position="216"/>
    </location>
</feature>
<dbReference type="CDD" id="cd03825">
    <property type="entry name" value="GT4_WcaC-like"/>
    <property type="match status" value="1"/>
</dbReference>
<evidence type="ECO:0000259" key="2">
    <source>
        <dbReference type="Pfam" id="PF13439"/>
    </source>
</evidence>
<dbReference type="PANTHER" id="PTHR46401:SF2">
    <property type="entry name" value="GLYCOSYLTRANSFERASE WBBK-RELATED"/>
    <property type="match status" value="1"/>
</dbReference>
<accession>I9TNH4</accession>
<dbReference type="PATRIC" id="fig|997887.3.peg.350"/>
<dbReference type="OrthoDB" id="9768685at2"/>
<keyword evidence="1" id="KW-0808">Transferase</keyword>
<proteinExistence type="predicted"/>
<gene>
    <name evidence="3" type="ORF">HMPREF1071_00333</name>
</gene>
<evidence type="ECO:0000313" key="3">
    <source>
        <dbReference type="EMBL" id="EIY71016.1"/>
    </source>
</evidence>
<sequence length="402" mass="45643">MKILQLNTTVNTGSTGRIAEEIGRTAISNGMESYIAYGRVARDSQSTLIRIGDDWDVKCHVLATRLWDGHGFSSTRVTKKLIAELERINPDIIHFHNLHGYYLNVEILFRYLSQTKIPVVWTLHDCWPMTGHCSYFDYVNCNKWETECHKCPNLKGYPATMFVDRSKDNFARKKQTFTSVDNITFVTPSHWLKNIVKRSFLSAYPVRVIHNGVDLAVFKPVVSESIKIKYGLDVNNKIILGVASIWDRRKGLADFVQLNQLLAKNEQIVLVGLSSGQIRCLPKGIIGINRTENVHELAALYSMADVFVNPTWVDNFPTTNIEALACGTPVITYQTGGSPEAISQDTGRVVEKGNISALYQAISEVLSGDRIYYQTFCRQRAELLFNKEERYQDYIELYKALL</sequence>
<dbReference type="InterPro" id="IPR028098">
    <property type="entry name" value="Glyco_trans_4-like_N"/>
</dbReference>
<evidence type="ECO:0000256" key="1">
    <source>
        <dbReference type="ARBA" id="ARBA00022679"/>
    </source>
</evidence>
<dbReference type="RefSeq" id="WP_007478491.1">
    <property type="nucleotide sequence ID" value="NZ_JH724307.1"/>
</dbReference>
<protein>
    <recommendedName>
        <fullName evidence="2">Glycosyltransferase subfamily 4-like N-terminal domain-containing protein</fullName>
    </recommendedName>
</protein>
<dbReference type="GO" id="GO:0016757">
    <property type="term" value="F:glycosyltransferase activity"/>
    <property type="evidence" value="ECO:0007669"/>
    <property type="project" value="UniProtKB-ARBA"/>
</dbReference>
<evidence type="ECO:0000313" key="4">
    <source>
        <dbReference type="Proteomes" id="UP000005150"/>
    </source>
</evidence>
<dbReference type="AlphaFoldDB" id="I9TNH4"/>
<name>I9TNH4_9BACE</name>